<evidence type="ECO:0000313" key="1">
    <source>
        <dbReference type="EMBL" id="VTS02148.1"/>
    </source>
</evidence>
<dbReference type="AlphaFoldDB" id="A0A6P2DI07"/>
<accession>A0A6P2DI07</accession>
<keyword evidence="2" id="KW-1185">Reference proteome</keyword>
<dbReference type="Gene3D" id="3.90.1720.10">
    <property type="entry name" value="endopeptidase domain like (from Nostoc punctiforme)"/>
    <property type="match status" value="1"/>
</dbReference>
<dbReference type="RefSeq" id="WP_162672660.1">
    <property type="nucleotide sequence ID" value="NZ_LR593886.1"/>
</dbReference>
<name>A0A6P2DI07_9BACT</name>
<sequence>MTPLCLVALCAVGSDPVPYPYPSQPPLTPPLAKERRVPFYLKPIEARIREKVANLALPGSGQPEPPGSYLWQPIFKEDHILRGPTRPYVPQPGDIVLSADGSIFWKVMHNLAGTSHPTHSMIVFAMPDGKMGILEGGPHDTMKCRVLDTLPHMFSYEAEGRVWVRARACPLTPEQSARLTEFALATNEREFAIRRLAAQLTIFRTRGPVRTAFIGKPHGIDHDSYFCSELVAEACVYAGLLDARTTRPSATYPRDLFMDHSLNPYLNKHLKLAPAWNPPARWTSWTNGTNVPCESTVEPKR</sequence>
<proteinExistence type="predicted"/>
<gene>
    <name evidence="1" type="ORF">SOIL9_76130</name>
</gene>
<reference evidence="1 2" key="1">
    <citation type="submission" date="2019-05" db="EMBL/GenBank/DDBJ databases">
        <authorList>
            <consortium name="Science for Life Laboratories"/>
        </authorList>
    </citation>
    <scope>NUCLEOTIDE SEQUENCE [LARGE SCALE GENOMIC DNA]</scope>
    <source>
        <strain evidence="1">Soil9</strain>
    </source>
</reference>
<dbReference type="EMBL" id="LR593886">
    <property type="protein sequence ID" value="VTS02148.1"/>
    <property type="molecule type" value="Genomic_DNA"/>
</dbReference>
<dbReference type="SUPFAM" id="SSF54001">
    <property type="entry name" value="Cysteine proteinases"/>
    <property type="match status" value="1"/>
</dbReference>
<protein>
    <submittedName>
        <fullName evidence="1">Uncharacterized protein</fullName>
    </submittedName>
</protein>
<organism evidence="1 2">
    <name type="scientific">Gemmata massiliana</name>
    <dbReference type="NCBI Taxonomy" id="1210884"/>
    <lineage>
        <taxon>Bacteria</taxon>
        <taxon>Pseudomonadati</taxon>
        <taxon>Planctomycetota</taxon>
        <taxon>Planctomycetia</taxon>
        <taxon>Gemmatales</taxon>
        <taxon>Gemmataceae</taxon>
        <taxon>Gemmata</taxon>
    </lineage>
</organism>
<dbReference type="InterPro" id="IPR038765">
    <property type="entry name" value="Papain-like_cys_pep_sf"/>
</dbReference>
<evidence type="ECO:0000313" key="2">
    <source>
        <dbReference type="Proteomes" id="UP000464178"/>
    </source>
</evidence>
<dbReference type="Proteomes" id="UP000464178">
    <property type="component" value="Chromosome"/>
</dbReference>
<dbReference type="KEGG" id="gms:SOIL9_76130"/>